<sequence>MTQTNPKPDWKTRMKDGIADNDNPWLMLVAIVIFAILIALALKLIQVNLAPYIKVMGMPDFKPSNIPIVGWGYDVLTLLYVATGAVILWFLINLAQVVWILIALDRRAHRTAVRESKKEAALQGNQYESDGQVRKLKKRATRVPFFFIAASGWIALVAFVAEFLINLKAYPPIRSWNAFIAGLTIGDLSPIDMNQVMQILWGCFSTELVIIALIVVGQWIWSHKNAD</sequence>
<protein>
    <submittedName>
        <fullName evidence="2">Uncharacterized protein</fullName>
    </submittedName>
</protein>
<dbReference type="Proteomes" id="UP000217895">
    <property type="component" value="Chromosome"/>
</dbReference>
<proteinExistence type="predicted"/>
<organism evidence="2 3">
    <name type="scientific">Leptolyngbya boryana NIES-2135</name>
    <dbReference type="NCBI Taxonomy" id="1973484"/>
    <lineage>
        <taxon>Bacteria</taxon>
        <taxon>Bacillati</taxon>
        <taxon>Cyanobacteriota</taxon>
        <taxon>Cyanophyceae</taxon>
        <taxon>Leptolyngbyales</taxon>
        <taxon>Leptolyngbyaceae</taxon>
        <taxon>Leptolyngbya group</taxon>
        <taxon>Leptolyngbya</taxon>
    </lineage>
</organism>
<feature type="transmembrane region" description="Helical" evidence="1">
    <location>
        <begin position="199"/>
        <end position="221"/>
    </location>
</feature>
<keyword evidence="1" id="KW-0812">Transmembrane</keyword>
<feature type="transmembrane region" description="Helical" evidence="1">
    <location>
        <begin position="143"/>
        <end position="165"/>
    </location>
</feature>
<name>A0A1Z4JIK9_LEPBY</name>
<keyword evidence="3" id="KW-1185">Reference proteome</keyword>
<feature type="transmembrane region" description="Helical" evidence="1">
    <location>
        <begin position="87"/>
        <end position="104"/>
    </location>
</feature>
<keyword evidence="1" id="KW-1133">Transmembrane helix</keyword>
<evidence type="ECO:0000313" key="3">
    <source>
        <dbReference type="Proteomes" id="UP000217895"/>
    </source>
</evidence>
<evidence type="ECO:0000313" key="2">
    <source>
        <dbReference type="EMBL" id="BAY56602.1"/>
    </source>
</evidence>
<dbReference type="AlphaFoldDB" id="A0A1Z4JIK9"/>
<keyword evidence="1" id="KW-0472">Membrane</keyword>
<dbReference type="EMBL" id="AP018203">
    <property type="protein sequence ID" value="BAY56602.1"/>
    <property type="molecule type" value="Genomic_DNA"/>
</dbReference>
<reference evidence="2 3" key="1">
    <citation type="submission" date="2017-06" db="EMBL/GenBank/DDBJ databases">
        <title>Genome sequencing of cyanobaciteial culture collection at National Institute for Environmental Studies (NIES).</title>
        <authorList>
            <person name="Hirose Y."/>
            <person name="Shimura Y."/>
            <person name="Fujisawa T."/>
            <person name="Nakamura Y."/>
            <person name="Kawachi M."/>
        </authorList>
    </citation>
    <scope>NUCLEOTIDE SEQUENCE [LARGE SCALE GENOMIC DNA]</scope>
    <source>
        <strain evidence="2 3">NIES-2135</strain>
    </source>
</reference>
<evidence type="ECO:0000256" key="1">
    <source>
        <dbReference type="SAM" id="Phobius"/>
    </source>
</evidence>
<feature type="transmembrane region" description="Helical" evidence="1">
    <location>
        <begin position="25"/>
        <end position="45"/>
    </location>
</feature>
<accession>A0A1Z4JIK9</accession>
<gene>
    <name evidence="2" type="ORF">NIES2135_34360</name>
</gene>